<dbReference type="Proteomes" id="UP001164693">
    <property type="component" value="Chromosome"/>
</dbReference>
<accession>A0ABY7K389</accession>
<dbReference type="InterPro" id="IPR000524">
    <property type="entry name" value="Tscrpt_reg_HTH_GntR"/>
</dbReference>
<reference evidence="5" key="1">
    <citation type="submission" date="2022-05" db="EMBL/GenBank/DDBJ databases">
        <title>Jatrophihabitans sp. SB3-54 whole genome sequence.</title>
        <authorList>
            <person name="Suh M.K."/>
            <person name="Eom M.K."/>
            <person name="Kim J.S."/>
            <person name="Kim H.S."/>
            <person name="Do H.E."/>
            <person name="Shin Y.K."/>
            <person name="Lee J.-S."/>
        </authorList>
    </citation>
    <scope>NUCLEOTIDE SEQUENCE</scope>
    <source>
        <strain evidence="5">SB3-54</strain>
    </source>
</reference>
<proteinExistence type="predicted"/>
<dbReference type="Gene3D" id="1.10.10.10">
    <property type="entry name" value="Winged helix-like DNA-binding domain superfamily/Winged helix DNA-binding domain"/>
    <property type="match status" value="1"/>
</dbReference>
<dbReference type="EMBL" id="CP097463">
    <property type="protein sequence ID" value="WAX58968.1"/>
    <property type="molecule type" value="Genomic_DNA"/>
</dbReference>
<dbReference type="RefSeq" id="WP_269445507.1">
    <property type="nucleotide sequence ID" value="NZ_CP097463.1"/>
</dbReference>
<dbReference type="Pfam" id="PF07729">
    <property type="entry name" value="FCD"/>
    <property type="match status" value="1"/>
</dbReference>
<evidence type="ECO:0000256" key="3">
    <source>
        <dbReference type="ARBA" id="ARBA00023163"/>
    </source>
</evidence>
<feature type="domain" description="HTH gntR-type" evidence="4">
    <location>
        <begin position="22"/>
        <end position="88"/>
    </location>
</feature>
<protein>
    <submittedName>
        <fullName evidence="5">FCD domain-containing protein</fullName>
    </submittedName>
</protein>
<dbReference type="PANTHER" id="PTHR43537">
    <property type="entry name" value="TRANSCRIPTIONAL REGULATOR, GNTR FAMILY"/>
    <property type="match status" value="1"/>
</dbReference>
<dbReference type="PRINTS" id="PR00035">
    <property type="entry name" value="HTHGNTR"/>
</dbReference>
<keyword evidence="3" id="KW-0804">Transcription</keyword>
<dbReference type="Pfam" id="PF00392">
    <property type="entry name" value="GntR"/>
    <property type="match status" value="1"/>
</dbReference>
<dbReference type="SUPFAM" id="SSF48008">
    <property type="entry name" value="GntR ligand-binding domain-like"/>
    <property type="match status" value="1"/>
</dbReference>
<dbReference type="PROSITE" id="PS50949">
    <property type="entry name" value="HTH_GNTR"/>
    <property type="match status" value="1"/>
</dbReference>
<dbReference type="InterPro" id="IPR011711">
    <property type="entry name" value="GntR_C"/>
</dbReference>
<name>A0ABY7K389_9ACTN</name>
<keyword evidence="6" id="KW-1185">Reference proteome</keyword>
<keyword evidence="2" id="KW-0238">DNA-binding</keyword>
<sequence length="241" mass="25714">MRLSDSLPTSEVLDGLAPVTRRTAVDQVADQLRAAVLNMGVGDGLPSEAKLAATFRVSRPVVREALGSLRATGLVASAVGKGWYVASNSIGTSLLLAGSYRSEDLTEVRLHLEVPSAGFAALRHKKSELDFLRRTLQTESSADNPVSAVRQDGRFHIGVARASGNPLLERIVEFIRSGLEEQSRALSTVRGRSERAVAEHWAILEAIGSRDARAAEDAMRAHLRAVSDAVCALAAPLTPQS</sequence>
<evidence type="ECO:0000256" key="1">
    <source>
        <dbReference type="ARBA" id="ARBA00023015"/>
    </source>
</evidence>
<dbReference type="PANTHER" id="PTHR43537:SF5">
    <property type="entry name" value="UXU OPERON TRANSCRIPTIONAL REGULATOR"/>
    <property type="match status" value="1"/>
</dbReference>
<dbReference type="InterPro" id="IPR036388">
    <property type="entry name" value="WH-like_DNA-bd_sf"/>
</dbReference>
<evidence type="ECO:0000256" key="2">
    <source>
        <dbReference type="ARBA" id="ARBA00023125"/>
    </source>
</evidence>
<dbReference type="InterPro" id="IPR036390">
    <property type="entry name" value="WH_DNA-bd_sf"/>
</dbReference>
<dbReference type="SUPFAM" id="SSF46785">
    <property type="entry name" value="Winged helix' DNA-binding domain"/>
    <property type="match status" value="1"/>
</dbReference>
<keyword evidence="1" id="KW-0805">Transcription regulation</keyword>
<gene>
    <name evidence="5" type="ORF">M6B22_09465</name>
</gene>
<evidence type="ECO:0000259" key="4">
    <source>
        <dbReference type="PROSITE" id="PS50949"/>
    </source>
</evidence>
<evidence type="ECO:0000313" key="5">
    <source>
        <dbReference type="EMBL" id="WAX58968.1"/>
    </source>
</evidence>
<organism evidence="5 6">
    <name type="scientific">Jatrophihabitans cynanchi</name>
    <dbReference type="NCBI Taxonomy" id="2944128"/>
    <lineage>
        <taxon>Bacteria</taxon>
        <taxon>Bacillati</taxon>
        <taxon>Actinomycetota</taxon>
        <taxon>Actinomycetes</taxon>
        <taxon>Jatrophihabitantales</taxon>
        <taxon>Jatrophihabitantaceae</taxon>
        <taxon>Jatrophihabitans</taxon>
    </lineage>
</organism>
<dbReference type="SMART" id="SM00895">
    <property type="entry name" value="FCD"/>
    <property type="match status" value="1"/>
</dbReference>
<dbReference type="CDD" id="cd07377">
    <property type="entry name" value="WHTH_GntR"/>
    <property type="match status" value="1"/>
</dbReference>
<dbReference type="Gene3D" id="1.20.120.530">
    <property type="entry name" value="GntR ligand-binding domain-like"/>
    <property type="match status" value="1"/>
</dbReference>
<evidence type="ECO:0000313" key="6">
    <source>
        <dbReference type="Proteomes" id="UP001164693"/>
    </source>
</evidence>
<dbReference type="SMART" id="SM00345">
    <property type="entry name" value="HTH_GNTR"/>
    <property type="match status" value="1"/>
</dbReference>
<dbReference type="InterPro" id="IPR008920">
    <property type="entry name" value="TF_FadR/GntR_C"/>
</dbReference>